<gene>
    <name evidence="2" type="ORF">BDV25DRAFT_138881</name>
</gene>
<accession>A0A5N6TYK5</accession>
<proteinExistence type="predicted"/>
<sequence>MTTTIHDLFKWGAGFVSSPWAVPAWLGLFLAVKVANLQLDAAAGHINARLVAFELWVWGLVCRGWARRPVFLGGVGWTGKLPSPLWLGQLPVVEPARTKAGSRQQDVRRFVSPPRRARKRSKSIRYRRRTPSRGREPRRPGSPGALPREGT</sequence>
<feature type="compositionally biased region" description="Basic residues" evidence="1">
    <location>
        <begin position="115"/>
        <end position="132"/>
    </location>
</feature>
<keyword evidence="3" id="KW-1185">Reference proteome</keyword>
<dbReference type="Proteomes" id="UP000325780">
    <property type="component" value="Unassembled WGS sequence"/>
</dbReference>
<feature type="region of interest" description="Disordered" evidence="1">
    <location>
        <begin position="96"/>
        <end position="151"/>
    </location>
</feature>
<organism evidence="2 3">
    <name type="scientific">Aspergillus avenaceus</name>
    <dbReference type="NCBI Taxonomy" id="36643"/>
    <lineage>
        <taxon>Eukaryota</taxon>
        <taxon>Fungi</taxon>
        <taxon>Dikarya</taxon>
        <taxon>Ascomycota</taxon>
        <taxon>Pezizomycotina</taxon>
        <taxon>Eurotiomycetes</taxon>
        <taxon>Eurotiomycetidae</taxon>
        <taxon>Eurotiales</taxon>
        <taxon>Aspergillaceae</taxon>
        <taxon>Aspergillus</taxon>
        <taxon>Aspergillus subgen. Circumdati</taxon>
    </lineage>
</organism>
<dbReference type="EMBL" id="ML742071">
    <property type="protein sequence ID" value="KAE8151462.1"/>
    <property type="molecule type" value="Genomic_DNA"/>
</dbReference>
<evidence type="ECO:0000313" key="2">
    <source>
        <dbReference type="EMBL" id="KAE8151462.1"/>
    </source>
</evidence>
<evidence type="ECO:0000313" key="3">
    <source>
        <dbReference type="Proteomes" id="UP000325780"/>
    </source>
</evidence>
<protein>
    <submittedName>
        <fullName evidence="2">Uncharacterized protein</fullName>
    </submittedName>
</protein>
<evidence type="ECO:0000256" key="1">
    <source>
        <dbReference type="SAM" id="MobiDB-lite"/>
    </source>
</evidence>
<reference evidence="2 3" key="1">
    <citation type="submission" date="2019-04" db="EMBL/GenBank/DDBJ databases">
        <title>Friends and foes A comparative genomics study of 23 Aspergillus species from section Flavi.</title>
        <authorList>
            <consortium name="DOE Joint Genome Institute"/>
            <person name="Kjaerbolling I."/>
            <person name="Vesth T."/>
            <person name="Frisvad J.C."/>
            <person name="Nybo J.L."/>
            <person name="Theobald S."/>
            <person name="Kildgaard S."/>
            <person name="Isbrandt T."/>
            <person name="Kuo A."/>
            <person name="Sato A."/>
            <person name="Lyhne E.K."/>
            <person name="Kogle M.E."/>
            <person name="Wiebenga A."/>
            <person name="Kun R.S."/>
            <person name="Lubbers R.J."/>
            <person name="Makela M.R."/>
            <person name="Barry K."/>
            <person name="Chovatia M."/>
            <person name="Clum A."/>
            <person name="Daum C."/>
            <person name="Haridas S."/>
            <person name="He G."/>
            <person name="LaButti K."/>
            <person name="Lipzen A."/>
            <person name="Mondo S."/>
            <person name="Riley R."/>
            <person name="Salamov A."/>
            <person name="Simmons B.A."/>
            <person name="Magnuson J.K."/>
            <person name="Henrissat B."/>
            <person name="Mortensen U.H."/>
            <person name="Larsen T.O."/>
            <person name="Devries R.P."/>
            <person name="Grigoriev I.V."/>
            <person name="Machida M."/>
            <person name="Baker S.E."/>
            <person name="Andersen M.R."/>
        </authorList>
    </citation>
    <scope>NUCLEOTIDE SEQUENCE [LARGE SCALE GENOMIC DNA]</scope>
    <source>
        <strain evidence="2 3">IBT 18842</strain>
    </source>
</reference>
<name>A0A5N6TYK5_ASPAV</name>
<dbReference type="AlphaFoldDB" id="A0A5N6TYK5"/>